<accession>A0AA39M7J7</accession>
<dbReference type="AlphaFoldDB" id="A0AA39M7J7"/>
<dbReference type="EMBL" id="JAUCMV010000001">
    <property type="protein sequence ID" value="KAK0423887.1"/>
    <property type="molecule type" value="Genomic_DNA"/>
</dbReference>
<comment type="caution">
    <text evidence="1">The sequence shown here is derived from an EMBL/GenBank/DDBJ whole genome shotgun (WGS) entry which is preliminary data.</text>
</comment>
<evidence type="ECO:0000313" key="1">
    <source>
        <dbReference type="EMBL" id="KAK0423887.1"/>
    </source>
</evidence>
<evidence type="ECO:0000313" key="2">
    <source>
        <dbReference type="Proteomes" id="UP001175271"/>
    </source>
</evidence>
<dbReference type="Proteomes" id="UP001175271">
    <property type="component" value="Unassembled WGS sequence"/>
</dbReference>
<name>A0AA39M7J7_9BILA</name>
<gene>
    <name evidence="1" type="ORF">QR680_008387</name>
</gene>
<protein>
    <submittedName>
        <fullName evidence="1">Uncharacterized protein</fullName>
    </submittedName>
</protein>
<sequence length="78" mass="8940">MPLSSLSNSRDSFGAAKMRLWILLSLFLVLVSAKYALKLSEYDFYDLSSEGPTEPDPSYVDYLDPSIEEELRTDEYLH</sequence>
<organism evidence="1 2">
    <name type="scientific">Steinernema hermaphroditum</name>
    <dbReference type="NCBI Taxonomy" id="289476"/>
    <lineage>
        <taxon>Eukaryota</taxon>
        <taxon>Metazoa</taxon>
        <taxon>Ecdysozoa</taxon>
        <taxon>Nematoda</taxon>
        <taxon>Chromadorea</taxon>
        <taxon>Rhabditida</taxon>
        <taxon>Tylenchina</taxon>
        <taxon>Panagrolaimomorpha</taxon>
        <taxon>Strongyloidoidea</taxon>
        <taxon>Steinernematidae</taxon>
        <taxon>Steinernema</taxon>
    </lineage>
</organism>
<keyword evidence="2" id="KW-1185">Reference proteome</keyword>
<proteinExistence type="predicted"/>
<reference evidence="1" key="1">
    <citation type="submission" date="2023-06" db="EMBL/GenBank/DDBJ databases">
        <title>Genomic analysis of the entomopathogenic nematode Steinernema hermaphroditum.</title>
        <authorList>
            <person name="Schwarz E.M."/>
            <person name="Heppert J.K."/>
            <person name="Baniya A."/>
            <person name="Schwartz H.T."/>
            <person name="Tan C.-H."/>
            <person name="Antoshechkin I."/>
            <person name="Sternberg P.W."/>
            <person name="Goodrich-Blair H."/>
            <person name="Dillman A.R."/>
        </authorList>
    </citation>
    <scope>NUCLEOTIDE SEQUENCE</scope>
    <source>
        <strain evidence="1">PS9179</strain>
        <tissue evidence="1">Whole animal</tissue>
    </source>
</reference>